<name>A0A8H3VYU5_9PEZI</name>
<sequence length="99" mass="10651">MAREGRCPTADSDIRPAFTTTLTTLTPESALAGRQPKSTSTPSSFPTSDARPEHQDSCQPQGPDRTYPARGKEIDGTSGSEAHTRTHTMTKSEDTRMGV</sequence>
<evidence type="ECO:0000313" key="2">
    <source>
        <dbReference type="EMBL" id="KAF0319066.1"/>
    </source>
</evidence>
<evidence type="ECO:0000313" key="3">
    <source>
        <dbReference type="Proteomes" id="UP000434172"/>
    </source>
</evidence>
<proteinExistence type="predicted"/>
<dbReference type="AlphaFoldDB" id="A0A8H3VYU5"/>
<organism evidence="2 3">
    <name type="scientific">Colletotrichum asianum</name>
    <dbReference type="NCBI Taxonomy" id="702518"/>
    <lineage>
        <taxon>Eukaryota</taxon>
        <taxon>Fungi</taxon>
        <taxon>Dikarya</taxon>
        <taxon>Ascomycota</taxon>
        <taxon>Pezizomycotina</taxon>
        <taxon>Sordariomycetes</taxon>
        <taxon>Hypocreomycetidae</taxon>
        <taxon>Glomerellales</taxon>
        <taxon>Glomerellaceae</taxon>
        <taxon>Colletotrichum</taxon>
        <taxon>Colletotrichum gloeosporioides species complex</taxon>
    </lineage>
</organism>
<accession>A0A8H3VYU5</accession>
<evidence type="ECO:0000256" key="1">
    <source>
        <dbReference type="SAM" id="MobiDB-lite"/>
    </source>
</evidence>
<dbReference type="Proteomes" id="UP000434172">
    <property type="component" value="Unassembled WGS sequence"/>
</dbReference>
<feature type="compositionally biased region" description="Low complexity" evidence="1">
    <location>
        <begin position="36"/>
        <end position="48"/>
    </location>
</feature>
<feature type="compositionally biased region" description="Basic and acidic residues" evidence="1">
    <location>
        <begin position="90"/>
        <end position="99"/>
    </location>
</feature>
<gene>
    <name evidence="2" type="ORF">GQ607_013747</name>
</gene>
<dbReference type="EMBL" id="WOWK01000101">
    <property type="protein sequence ID" value="KAF0319066.1"/>
    <property type="molecule type" value="Genomic_DNA"/>
</dbReference>
<protein>
    <submittedName>
        <fullName evidence="2">Uncharacterized protein</fullName>
    </submittedName>
</protein>
<comment type="caution">
    <text evidence="2">The sequence shown here is derived from an EMBL/GenBank/DDBJ whole genome shotgun (WGS) entry which is preliminary data.</text>
</comment>
<reference evidence="2 3" key="1">
    <citation type="submission" date="2019-12" db="EMBL/GenBank/DDBJ databases">
        <title>A genome sequence resource for the geographically widespread anthracnose pathogen Colletotrichum asianum.</title>
        <authorList>
            <person name="Meng Y."/>
        </authorList>
    </citation>
    <scope>NUCLEOTIDE SEQUENCE [LARGE SCALE GENOMIC DNA]</scope>
    <source>
        <strain evidence="2 3">ICMP 18580</strain>
    </source>
</reference>
<keyword evidence="3" id="KW-1185">Reference proteome</keyword>
<feature type="region of interest" description="Disordered" evidence="1">
    <location>
        <begin position="1"/>
        <end position="99"/>
    </location>
</feature>